<dbReference type="GO" id="GO:0015920">
    <property type="term" value="P:lipopolysaccharide transport"/>
    <property type="evidence" value="ECO:0007669"/>
    <property type="project" value="TreeGrafter"/>
</dbReference>
<dbReference type="InterPro" id="IPR007485">
    <property type="entry name" value="LPS_assembly_LptE"/>
</dbReference>
<keyword evidence="8" id="KW-1185">Reference proteome</keyword>
<keyword evidence="5 6" id="KW-0449">Lipoprotein</keyword>
<evidence type="ECO:0000313" key="8">
    <source>
        <dbReference type="Proteomes" id="UP000251341"/>
    </source>
</evidence>
<evidence type="ECO:0000313" key="7">
    <source>
        <dbReference type="EMBL" id="PUE59250.1"/>
    </source>
</evidence>
<keyword evidence="4 6" id="KW-0998">Cell outer membrane</keyword>
<sequence length="168" mass="19305">MHTTRRAWLMSTALMTGLAGCGFELRKPPSYAFNTLFSSIPIVSPFGVKLKRSLESSGQVEVIGDPRQIERAQVIFDQLFELREKVVVGRTSTGAIREFQLRLRYRFRLRSRNGIELIPDTEIMLTRDINFNETGALSKESEEALLYRDMENDLVLQIQRRLAAVRQI</sequence>
<comment type="similarity">
    <text evidence="6">Belongs to the LptE lipoprotein family.</text>
</comment>
<comment type="function">
    <text evidence="6">Together with LptD, is involved in the assembly of lipopolysaccharide (LPS) at the surface of the outer membrane. Required for the proper assembly of LptD. Binds LPS and may serve as the LPS recognition site at the outer membrane.</text>
</comment>
<gene>
    <name evidence="6" type="primary">lptE</name>
    <name evidence="7" type="ORF">B9Z44_06490</name>
</gene>
<dbReference type="Gene3D" id="3.30.160.150">
    <property type="entry name" value="Lipoprotein like domain"/>
    <property type="match status" value="1"/>
</dbReference>
<dbReference type="GO" id="GO:1990351">
    <property type="term" value="C:transporter complex"/>
    <property type="evidence" value="ECO:0007669"/>
    <property type="project" value="TreeGrafter"/>
</dbReference>
<evidence type="ECO:0000256" key="4">
    <source>
        <dbReference type="ARBA" id="ARBA00023237"/>
    </source>
</evidence>
<reference evidence="7 8" key="1">
    <citation type="submission" date="2017-04" db="EMBL/GenBank/DDBJ databases">
        <title>Unexpected and diverse lifestyles within the genus Limnohabitans.</title>
        <authorList>
            <person name="Kasalicky V."/>
            <person name="Mehrshad M."/>
            <person name="Andrei S.-A."/>
            <person name="Salcher M."/>
            <person name="Kratochvilova H."/>
            <person name="Simek K."/>
            <person name="Ghai R."/>
        </authorList>
    </citation>
    <scope>NUCLEOTIDE SEQUENCE [LARGE SCALE GENOMIC DNA]</scope>
    <source>
        <strain evidence="7 8">MWH-C5</strain>
    </source>
</reference>
<comment type="subcellular location">
    <subcellularLocation>
        <location evidence="6">Cell outer membrane</location>
        <topology evidence="6">Lipid-anchor</topology>
    </subcellularLocation>
</comment>
<keyword evidence="3 6" id="KW-0564">Palmitate</keyword>
<name>A0A315EMY2_9BURK</name>
<evidence type="ECO:0000256" key="3">
    <source>
        <dbReference type="ARBA" id="ARBA00023139"/>
    </source>
</evidence>
<dbReference type="AlphaFoldDB" id="A0A315EMY2"/>
<dbReference type="PANTHER" id="PTHR38098">
    <property type="entry name" value="LPS-ASSEMBLY LIPOPROTEIN LPTE"/>
    <property type="match status" value="1"/>
</dbReference>
<dbReference type="GO" id="GO:0001530">
    <property type="term" value="F:lipopolysaccharide binding"/>
    <property type="evidence" value="ECO:0007669"/>
    <property type="project" value="TreeGrafter"/>
</dbReference>
<dbReference type="HAMAP" id="MF_01186">
    <property type="entry name" value="LPS_assembly_LptE"/>
    <property type="match status" value="1"/>
</dbReference>
<comment type="subunit">
    <text evidence="6">Component of the lipopolysaccharide transport and assembly complex. Interacts with LptD.</text>
</comment>
<dbReference type="Proteomes" id="UP000251341">
    <property type="component" value="Unassembled WGS sequence"/>
</dbReference>
<dbReference type="GO" id="GO:0009279">
    <property type="term" value="C:cell outer membrane"/>
    <property type="evidence" value="ECO:0007669"/>
    <property type="project" value="UniProtKB-SubCell"/>
</dbReference>
<dbReference type="RefSeq" id="WP_108401986.1">
    <property type="nucleotide sequence ID" value="NZ_NESP01000001.1"/>
</dbReference>
<evidence type="ECO:0000256" key="2">
    <source>
        <dbReference type="ARBA" id="ARBA00023136"/>
    </source>
</evidence>
<dbReference type="EMBL" id="NESP01000001">
    <property type="protein sequence ID" value="PUE59250.1"/>
    <property type="molecule type" value="Genomic_DNA"/>
</dbReference>
<dbReference type="Pfam" id="PF04390">
    <property type="entry name" value="LptE"/>
    <property type="match status" value="1"/>
</dbReference>
<keyword evidence="1 6" id="KW-0732">Signal</keyword>
<accession>A0A315EMY2</accession>
<evidence type="ECO:0000256" key="1">
    <source>
        <dbReference type="ARBA" id="ARBA00022729"/>
    </source>
</evidence>
<dbReference type="GO" id="GO:0043165">
    <property type="term" value="P:Gram-negative-bacterium-type cell outer membrane assembly"/>
    <property type="evidence" value="ECO:0007669"/>
    <property type="project" value="UniProtKB-UniRule"/>
</dbReference>
<evidence type="ECO:0000256" key="5">
    <source>
        <dbReference type="ARBA" id="ARBA00023288"/>
    </source>
</evidence>
<comment type="caution">
    <text evidence="7">The sequence shown here is derived from an EMBL/GenBank/DDBJ whole genome shotgun (WGS) entry which is preliminary data.</text>
</comment>
<keyword evidence="2 6" id="KW-0472">Membrane</keyword>
<dbReference type="PROSITE" id="PS51257">
    <property type="entry name" value="PROKAR_LIPOPROTEIN"/>
    <property type="match status" value="1"/>
</dbReference>
<protein>
    <recommendedName>
        <fullName evidence="6">LPS-assembly lipoprotein LptE</fullName>
    </recommendedName>
</protein>
<dbReference type="PANTHER" id="PTHR38098:SF1">
    <property type="entry name" value="LPS-ASSEMBLY LIPOPROTEIN LPTE"/>
    <property type="match status" value="1"/>
</dbReference>
<evidence type="ECO:0000256" key="6">
    <source>
        <dbReference type="HAMAP-Rule" id="MF_01186"/>
    </source>
</evidence>
<proteinExistence type="inferred from homology"/>
<organism evidence="7 8">
    <name type="scientific">Limnohabitans curvus</name>
    <dbReference type="NCBI Taxonomy" id="323423"/>
    <lineage>
        <taxon>Bacteria</taxon>
        <taxon>Pseudomonadati</taxon>
        <taxon>Pseudomonadota</taxon>
        <taxon>Betaproteobacteria</taxon>
        <taxon>Burkholderiales</taxon>
        <taxon>Comamonadaceae</taxon>
        <taxon>Limnohabitans</taxon>
    </lineage>
</organism>